<gene>
    <name evidence="1" type="ORF">JM949_00930</name>
</gene>
<name>A0ABS1Y9S2_9ACTN</name>
<sequence>MVTWPIWIYDEAHDLDVTLNAEEIDGVWQVPPPWGWRPPARWREQTEARPGVTIKRPPLRPGEGQHGCFLADRCVNDLRCHVRSVACHQAGAVVQW</sequence>
<evidence type="ECO:0000313" key="1">
    <source>
        <dbReference type="EMBL" id="MBM0274125.1"/>
    </source>
</evidence>
<accession>A0ABS1Y9S2</accession>
<evidence type="ECO:0000313" key="2">
    <source>
        <dbReference type="Proteomes" id="UP000622245"/>
    </source>
</evidence>
<comment type="caution">
    <text evidence="1">The sequence shown here is derived from an EMBL/GenBank/DDBJ whole genome shotgun (WGS) entry which is preliminary data.</text>
</comment>
<protein>
    <submittedName>
        <fullName evidence="1">Uncharacterized protein</fullName>
    </submittedName>
</protein>
<keyword evidence="2" id="KW-1185">Reference proteome</keyword>
<proteinExistence type="predicted"/>
<organism evidence="1 2">
    <name type="scientific">Micromonospora tarensis</name>
    <dbReference type="NCBI Taxonomy" id="2806100"/>
    <lineage>
        <taxon>Bacteria</taxon>
        <taxon>Bacillati</taxon>
        <taxon>Actinomycetota</taxon>
        <taxon>Actinomycetes</taxon>
        <taxon>Micromonosporales</taxon>
        <taxon>Micromonosporaceae</taxon>
        <taxon>Micromonospora</taxon>
    </lineage>
</organism>
<dbReference type="Proteomes" id="UP000622245">
    <property type="component" value="Unassembled WGS sequence"/>
</dbReference>
<dbReference type="RefSeq" id="WP_203146555.1">
    <property type="nucleotide sequence ID" value="NZ_JAEVHL010000002.1"/>
</dbReference>
<reference evidence="1 2" key="1">
    <citation type="submission" date="2021-01" db="EMBL/GenBank/DDBJ databases">
        <title>Draft genome sequence of Micromonospora sp. strain STR1s_6.</title>
        <authorList>
            <person name="Karlyshev A."/>
            <person name="Jawad R."/>
        </authorList>
    </citation>
    <scope>NUCLEOTIDE SEQUENCE [LARGE SCALE GENOMIC DNA]</scope>
    <source>
        <strain evidence="1 2">STR1S-6</strain>
    </source>
</reference>
<dbReference type="EMBL" id="JAEVHL010000002">
    <property type="protein sequence ID" value="MBM0274125.1"/>
    <property type="molecule type" value="Genomic_DNA"/>
</dbReference>